<dbReference type="AlphaFoldDB" id="A0A0V0HEU7"/>
<dbReference type="EMBL" id="GEDG01021375">
    <property type="protein sequence ID" value="JAP18361.1"/>
    <property type="molecule type" value="Transcribed_RNA"/>
</dbReference>
<proteinExistence type="predicted"/>
<keyword evidence="1" id="KW-1133">Transmembrane helix</keyword>
<evidence type="ECO:0000256" key="1">
    <source>
        <dbReference type="SAM" id="Phobius"/>
    </source>
</evidence>
<sequence length="66" mass="7556">MEILFIPLRGSTILTPTKDRFAPLTDFHGCKVIERMDSVFSFILGVSVWTNCCCCYIITLLRIEVQ</sequence>
<feature type="transmembrane region" description="Helical" evidence="1">
    <location>
        <begin position="39"/>
        <end position="61"/>
    </location>
</feature>
<keyword evidence="1" id="KW-0472">Membrane</keyword>
<keyword evidence="1" id="KW-0812">Transmembrane</keyword>
<protein>
    <submittedName>
        <fullName evidence="2">Putative ovule protein</fullName>
    </submittedName>
</protein>
<organism evidence="2">
    <name type="scientific">Solanum chacoense</name>
    <name type="common">Chaco potato</name>
    <dbReference type="NCBI Taxonomy" id="4108"/>
    <lineage>
        <taxon>Eukaryota</taxon>
        <taxon>Viridiplantae</taxon>
        <taxon>Streptophyta</taxon>
        <taxon>Embryophyta</taxon>
        <taxon>Tracheophyta</taxon>
        <taxon>Spermatophyta</taxon>
        <taxon>Magnoliopsida</taxon>
        <taxon>eudicotyledons</taxon>
        <taxon>Gunneridae</taxon>
        <taxon>Pentapetalae</taxon>
        <taxon>asterids</taxon>
        <taxon>lamiids</taxon>
        <taxon>Solanales</taxon>
        <taxon>Solanaceae</taxon>
        <taxon>Solanoideae</taxon>
        <taxon>Solaneae</taxon>
        <taxon>Solanum</taxon>
    </lineage>
</organism>
<accession>A0A0V0HEU7</accession>
<name>A0A0V0HEU7_SOLCH</name>
<evidence type="ECO:0000313" key="2">
    <source>
        <dbReference type="EMBL" id="JAP18361.1"/>
    </source>
</evidence>
<reference evidence="2" key="1">
    <citation type="submission" date="2015-12" db="EMBL/GenBank/DDBJ databases">
        <title>Gene expression during late stages of embryo sac development: a critical building block for successful pollen-pistil interactions.</title>
        <authorList>
            <person name="Liu Y."/>
            <person name="Joly V."/>
            <person name="Sabar M."/>
            <person name="Matton D.P."/>
        </authorList>
    </citation>
    <scope>NUCLEOTIDE SEQUENCE</scope>
</reference>